<name>A0A219B6J2_9SPHN</name>
<dbReference type="Proteomes" id="UP000198462">
    <property type="component" value="Unassembled WGS sequence"/>
</dbReference>
<dbReference type="InterPro" id="IPR043749">
    <property type="entry name" value="DUF5694"/>
</dbReference>
<reference evidence="3" key="1">
    <citation type="submission" date="2017-05" db="EMBL/GenBank/DDBJ databases">
        <authorList>
            <person name="Lin X."/>
        </authorList>
    </citation>
    <scope>NUCLEOTIDE SEQUENCE [LARGE SCALE GENOMIC DNA]</scope>
    <source>
        <strain evidence="3">JLT2012</strain>
    </source>
</reference>
<comment type="caution">
    <text evidence="2">The sequence shown here is derived from an EMBL/GenBank/DDBJ whole genome shotgun (WGS) entry which is preliminary data.</text>
</comment>
<organism evidence="2 3">
    <name type="scientific">Pacificimonas flava</name>
    <dbReference type="NCBI Taxonomy" id="1234595"/>
    <lineage>
        <taxon>Bacteria</taxon>
        <taxon>Pseudomonadati</taxon>
        <taxon>Pseudomonadota</taxon>
        <taxon>Alphaproteobacteria</taxon>
        <taxon>Sphingomonadales</taxon>
        <taxon>Sphingosinicellaceae</taxon>
        <taxon>Pacificimonas</taxon>
    </lineage>
</organism>
<feature type="signal peptide" evidence="1">
    <location>
        <begin position="1"/>
        <end position="26"/>
    </location>
</feature>
<keyword evidence="1" id="KW-0732">Signal</keyword>
<dbReference type="EMBL" id="NFZT01000001">
    <property type="protein sequence ID" value="OWV33804.1"/>
    <property type="molecule type" value="Genomic_DNA"/>
</dbReference>
<feature type="chain" id="PRO_5013233840" description="TraB/GumN family protein" evidence="1">
    <location>
        <begin position="27"/>
        <end position="292"/>
    </location>
</feature>
<dbReference type="Pfam" id="PF18950">
    <property type="entry name" value="DUF5694"/>
    <property type="match status" value="1"/>
</dbReference>
<accession>A0A219B6J2</accession>
<evidence type="ECO:0000313" key="3">
    <source>
        <dbReference type="Proteomes" id="UP000198462"/>
    </source>
</evidence>
<evidence type="ECO:0000313" key="2">
    <source>
        <dbReference type="EMBL" id="OWV33804.1"/>
    </source>
</evidence>
<evidence type="ECO:0008006" key="4">
    <source>
        <dbReference type="Google" id="ProtNLM"/>
    </source>
</evidence>
<evidence type="ECO:0000256" key="1">
    <source>
        <dbReference type="SAM" id="SignalP"/>
    </source>
</evidence>
<dbReference type="AlphaFoldDB" id="A0A219B6J2"/>
<protein>
    <recommendedName>
        <fullName evidence="4">TraB/GumN family protein</fullName>
    </recommendedName>
</protein>
<sequence>MVSYMTISLRVMLAALAVTMSVPAWAGPAPTVEVMVLGTYHFANPGADIANVDVEDVLLPGPQAEIEAIVEALSAWQPDRVLIERAPDTADYAVPAYAAYRAGEREPERSEDYQIGFRLADRLGHEAVYGFDERGEGGTDYFPFGAVQQVASDTGQEAELEAWMDDIHALTARMTQTQGQRTIATSFALMNTAETVAAEHSRFYLGLNLIGDRARLPGAELNAMWFMRNAKMFAKLQQIAEPEERVLVIVGAGHAYWLTYLAENTPGYTRVSPVPWLEKADALLGEAGAAKD</sequence>
<gene>
    <name evidence="2" type="ORF">B5C34_10260</name>
</gene>
<proteinExistence type="predicted"/>
<keyword evidence="3" id="KW-1185">Reference proteome</keyword>